<name>A0AAV9VWR3_9PEZI</name>
<evidence type="ECO:0000256" key="1">
    <source>
        <dbReference type="ARBA" id="ARBA00008061"/>
    </source>
</evidence>
<dbReference type="FunFam" id="3.20.20.80:FF:000087">
    <property type="entry name" value="Oligo-1,6-glucosidase IMA1"/>
    <property type="match status" value="1"/>
</dbReference>
<organism evidence="4 5">
    <name type="scientific">Arthrobotrys musiformis</name>
    <dbReference type="NCBI Taxonomy" id="47236"/>
    <lineage>
        <taxon>Eukaryota</taxon>
        <taxon>Fungi</taxon>
        <taxon>Dikarya</taxon>
        <taxon>Ascomycota</taxon>
        <taxon>Pezizomycotina</taxon>
        <taxon>Orbiliomycetes</taxon>
        <taxon>Orbiliales</taxon>
        <taxon>Orbiliaceae</taxon>
        <taxon>Arthrobotrys</taxon>
    </lineage>
</organism>
<evidence type="ECO:0000313" key="5">
    <source>
        <dbReference type="Proteomes" id="UP001370758"/>
    </source>
</evidence>
<dbReference type="PANTHER" id="PTHR10357">
    <property type="entry name" value="ALPHA-AMYLASE FAMILY MEMBER"/>
    <property type="match status" value="1"/>
</dbReference>
<dbReference type="GO" id="GO:0005987">
    <property type="term" value="P:sucrose catabolic process"/>
    <property type="evidence" value="ECO:0007669"/>
    <property type="project" value="TreeGrafter"/>
</dbReference>
<protein>
    <recommendedName>
        <fullName evidence="3">Glycosyl hydrolase family 13 catalytic domain-containing protein</fullName>
    </recommendedName>
</protein>
<accession>A0AAV9VWR3</accession>
<dbReference type="Gene3D" id="3.20.20.80">
    <property type="entry name" value="Glycosidases"/>
    <property type="match status" value="1"/>
</dbReference>
<dbReference type="AlphaFoldDB" id="A0AAV9VWR3"/>
<feature type="domain" description="Glycosyl hydrolase family 13 catalytic" evidence="3">
    <location>
        <begin position="22"/>
        <end position="446"/>
    </location>
</feature>
<dbReference type="CDD" id="cd11333">
    <property type="entry name" value="AmyAc_SI_OligoGlu_DGase"/>
    <property type="match status" value="1"/>
</dbReference>
<evidence type="ECO:0000313" key="4">
    <source>
        <dbReference type="EMBL" id="KAK6498308.1"/>
    </source>
</evidence>
<keyword evidence="5" id="KW-1185">Reference proteome</keyword>
<dbReference type="FunFam" id="3.90.400.10:FF:000004">
    <property type="entry name" value="Oligo-1,6-glucosidase"/>
    <property type="match status" value="1"/>
</dbReference>
<gene>
    <name evidence="4" type="ORF">TWF481_010899</name>
</gene>
<dbReference type="InterPro" id="IPR017853">
    <property type="entry name" value="GH"/>
</dbReference>
<dbReference type="Proteomes" id="UP001370758">
    <property type="component" value="Unassembled WGS sequence"/>
</dbReference>
<dbReference type="SMART" id="SM00642">
    <property type="entry name" value="Aamy"/>
    <property type="match status" value="1"/>
</dbReference>
<dbReference type="Gene3D" id="3.90.400.10">
    <property type="entry name" value="Oligo-1,6-glucosidase, Domain 2"/>
    <property type="match status" value="1"/>
</dbReference>
<dbReference type="GO" id="GO:0033934">
    <property type="term" value="F:glucan 1,4-alpha-maltotriohydrolase activity"/>
    <property type="evidence" value="ECO:0007669"/>
    <property type="project" value="TreeGrafter"/>
</dbReference>
<sequence length="599" mass="68440">MENPTEMGTLALLWWKTAVGYHIYVPSFSDSNGDGTGDIPGIISRLPYLKSLGIDLIWLSPFYASPQHDMGYDISDYKSVHPPYGTVSDVQRLIDAAHQHGLKIIFDLVVNHTSHFHEWFTSSRSSKSSEKRDWYHWRPAKFDDDGKRMPPNNWMSVFGGSAWEWDEATEEYYLHIYLKEQPDLNWSNPELRKNVFNDAIRFWLDKGVDGFRIDTVCIYAKDTRFPDAEVTNPSSEFQLGRKYYADLDENFEYLKEMRGVLEEYKGRDLVMIGEYSGGTTPEIAKRYCGDGGSLDTGFHKQLLDLERTEVSKWVLREPSFELKRFMEIHSQWQGMTDGENGSWTTAYLENHDVARSISRFVDDSPQARIASAKLLAVLIATSSGSLFIYQGQEIGMTSMPKEWGIEEYKDSETTRYYQAVKAGGASGETLEYALSSIQKVARDHGRTPMQWDSSPNAGFTTALKPWMRVNDNYPDLNAHLQEQDPNSVLEFWRKILKIRKQYPGLFIAGKFEPIDLGSDEWRNKVGVYWKHDQQRPHDDTAESALVVLNFTPGEMSMDFLVEKISSGGECEFGALALQFSTNAESRSGVLGGYEARVYF</sequence>
<dbReference type="GO" id="GO:0000025">
    <property type="term" value="P:maltose catabolic process"/>
    <property type="evidence" value="ECO:0007669"/>
    <property type="project" value="TreeGrafter"/>
</dbReference>
<dbReference type="Pfam" id="PF00128">
    <property type="entry name" value="Alpha-amylase"/>
    <property type="match status" value="1"/>
</dbReference>
<dbReference type="PANTHER" id="PTHR10357:SF179">
    <property type="entry name" value="NEUTRAL AND BASIC AMINO ACID TRANSPORT PROTEIN RBAT"/>
    <property type="match status" value="1"/>
</dbReference>
<evidence type="ECO:0000256" key="2">
    <source>
        <dbReference type="ARBA" id="ARBA00026248"/>
    </source>
</evidence>
<comment type="caution">
    <text evidence="4">The sequence shown here is derived from an EMBL/GenBank/DDBJ whole genome shotgun (WGS) entry which is preliminary data.</text>
</comment>
<dbReference type="GO" id="GO:0004575">
    <property type="term" value="F:sucrose alpha-glucosidase activity"/>
    <property type="evidence" value="ECO:0007669"/>
    <property type="project" value="TreeGrafter"/>
</dbReference>
<dbReference type="InterPro" id="IPR045857">
    <property type="entry name" value="O16G_dom_2"/>
</dbReference>
<dbReference type="EMBL" id="JAVHJL010000008">
    <property type="protein sequence ID" value="KAK6498308.1"/>
    <property type="molecule type" value="Genomic_DNA"/>
</dbReference>
<dbReference type="GO" id="GO:0004574">
    <property type="term" value="F:oligo-1,6-glucosidase activity"/>
    <property type="evidence" value="ECO:0007669"/>
    <property type="project" value="TreeGrafter"/>
</dbReference>
<evidence type="ECO:0000259" key="3">
    <source>
        <dbReference type="SMART" id="SM00642"/>
    </source>
</evidence>
<dbReference type="InterPro" id="IPR006047">
    <property type="entry name" value="GH13_cat_dom"/>
</dbReference>
<keyword evidence="2" id="KW-0462">Maltose metabolism</keyword>
<dbReference type="SUPFAM" id="SSF51445">
    <property type="entry name" value="(Trans)glycosidases"/>
    <property type="match status" value="1"/>
</dbReference>
<comment type="similarity">
    <text evidence="1">Belongs to the glycosyl hydrolase 13 family.</text>
</comment>
<reference evidence="4 5" key="1">
    <citation type="submission" date="2023-08" db="EMBL/GenBank/DDBJ databases">
        <authorList>
            <person name="Palmer J.M."/>
        </authorList>
    </citation>
    <scope>NUCLEOTIDE SEQUENCE [LARGE SCALE GENOMIC DNA]</scope>
    <source>
        <strain evidence="4 5">TWF481</strain>
    </source>
</reference>
<dbReference type="GO" id="GO:0004556">
    <property type="term" value="F:alpha-amylase activity"/>
    <property type="evidence" value="ECO:0007669"/>
    <property type="project" value="TreeGrafter"/>
</dbReference>
<proteinExistence type="inferred from homology"/>